<dbReference type="Gene3D" id="3.40.50.300">
    <property type="entry name" value="P-loop containing nucleotide triphosphate hydrolases"/>
    <property type="match status" value="1"/>
</dbReference>
<name>B9SUK6_RICCO</name>
<dbReference type="InterPro" id="IPR027417">
    <property type="entry name" value="P-loop_NTPase"/>
</dbReference>
<dbReference type="SUPFAM" id="SSF52540">
    <property type="entry name" value="P-loop containing nucleoside triphosphate hydrolases"/>
    <property type="match status" value="1"/>
</dbReference>
<evidence type="ECO:0000313" key="5">
    <source>
        <dbReference type="EMBL" id="EEF32717.1"/>
    </source>
</evidence>
<dbReference type="EMBL" id="EQ974148">
    <property type="protein sequence ID" value="EEF32717.1"/>
    <property type="molecule type" value="Genomic_DNA"/>
</dbReference>
<keyword evidence="2 3" id="KW-0808">Transferase</keyword>
<gene>
    <name evidence="5" type="ORF">RCOM_0858090</name>
</gene>
<organism evidence="5 6">
    <name type="scientific">Ricinus communis</name>
    <name type="common">Castor bean</name>
    <dbReference type="NCBI Taxonomy" id="3988"/>
    <lineage>
        <taxon>Eukaryota</taxon>
        <taxon>Viridiplantae</taxon>
        <taxon>Streptophyta</taxon>
        <taxon>Embryophyta</taxon>
        <taxon>Tracheophyta</taxon>
        <taxon>Spermatophyta</taxon>
        <taxon>Magnoliopsida</taxon>
        <taxon>eudicotyledons</taxon>
        <taxon>Gunneridae</taxon>
        <taxon>Pentapetalae</taxon>
        <taxon>rosids</taxon>
        <taxon>fabids</taxon>
        <taxon>Malpighiales</taxon>
        <taxon>Euphorbiaceae</taxon>
        <taxon>Acalyphoideae</taxon>
        <taxon>Acalypheae</taxon>
        <taxon>Ricinus</taxon>
    </lineage>
</organism>
<dbReference type="PANTHER" id="PTHR11783">
    <property type="entry name" value="SULFOTRANSFERASE SULT"/>
    <property type="match status" value="1"/>
</dbReference>
<dbReference type="EC" id="2.8.2.-" evidence="3"/>
<evidence type="ECO:0000256" key="3">
    <source>
        <dbReference type="RuleBase" id="RU361155"/>
    </source>
</evidence>
<dbReference type="AlphaFoldDB" id="B9SUK6"/>
<evidence type="ECO:0000259" key="4">
    <source>
        <dbReference type="Pfam" id="PF00685"/>
    </source>
</evidence>
<dbReference type="InParanoid" id="B9SUK6"/>
<proteinExistence type="inferred from homology"/>
<evidence type="ECO:0000256" key="1">
    <source>
        <dbReference type="ARBA" id="ARBA00005771"/>
    </source>
</evidence>
<comment type="similarity">
    <text evidence="1 3">Belongs to the sulfotransferase 1 family.</text>
</comment>
<dbReference type="Pfam" id="PF00685">
    <property type="entry name" value="Sulfotransfer_1"/>
    <property type="match status" value="1"/>
</dbReference>
<keyword evidence="6" id="KW-1185">Reference proteome</keyword>
<dbReference type="eggNOG" id="KOG1584">
    <property type="taxonomic scope" value="Eukaryota"/>
</dbReference>
<evidence type="ECO:0000256" key="2">
    <source>
        <dbReference type="ARBA" id="ARBA00022679"/>
    </source>
</evidence>
<dbReference type="GO" id="GO:0008146">
    <property type="term" value="F:sulfotransferase activity"/>
    <property type="evidence" value="ECO:0007669"/>
    <property type="project" value="InterPro"/>
</dbReference>
<sequence length="97" mass="11143">MGCPFTMEEERQGSVQEVVEFCSFQNLSSLEVNKCKKYFSPWPIKIEHNAFFRKGKIGDWENYLTAEMVAQLDEITEKKFSGSGLTFVSFITSSTPR</sequence>
<feature type="domain" description="Sulfotransferase" evidence="4">
    <location>
        <begin position="2"/>
        <end position="84"/>
    </location>
</feature>
<dbReference type="Proteomes" id="UP000008311">
    <property type="component" value="Unassembled WGS sequence"/>
</dbReference>
<reference evidence="6" key="1">
    <citation type="journal article" date="2010" name="Nat. Biotechnol.">
        <title>Draft genome sequence of the oilseed species Ricinus communis.</title>
        <authorList>
            <person name="Chan A.P."/>
            <person name="Crabtree J."/>
            <person name="Zhao Q."/>
            <person name="Lorenzi H."/>
            <person name="Orvis J."/>
            <person name="Puiu D."/>
            <person name="Melake-Berhan A."/>
            <person name="Jones K.M."/>
            <person name="Redman J."/>
            <person name="Chen G."/>
            <person name="Cahoon E.B."/>
            <person name="Gedil M."/>
            <person name="Stanke M."/>
            <person name="Haas B.J."/>
            <person name="Wortman J.R."/>
            <person name="Fraser-Liggett C.M."/>
            <person name="Ravel J."/>
            <person name="Rabinowicz P.D."/>
        </authorList>
    </citation>
    <scope>NUCLEOTIDE SEQUENCE [LARGE SCALE GENOMIC DNA]</scope>
    <source>
        <strain evidence="6">cv. Hale</strain>
    </source>
</reference>
<dbReference type="InterPro" id="IPR000863">
    <property type="entry name" value="Sulfotransferase_dom"/>
</dbReference>
<evidence type="ECO:0000313" key="6">
    <source>
        <dbReference type="Proteomes" id="UP000008311"/>
    </source>
</evidence>
<accession>B9SUK6</accession>
<protein>
    <recommendedName>
        <fullName evidence="3">Sulfotransferase</fullName>
        <ecNumber evidence="3">2.8.2.-</ecNumber>
    </recommendedName>
</protein>